<dbReference type="InterPro" id="IPR037241">
    <property type="entry name" value="E2F-DP_heterodim"/>
</dbReference>
<evidence type="ECO:0000313" key="8">
    <source>
        <dbReference type="EMBL" id="KAJ6220678.1"/>
    </source>
</evidence>
<dbReference type="PANTHER" id="PTHR12081">
    <property type="entry name" value="TRANSCRIPTION FACTOR E2F"/>
    <property type="match status" value="1"/>
</dbReference>
<keyword evidence="2 5" id="KW-0805">Transcription regulation</keyword>
<dbReference type="InterPro" id="IPR003316">
    <property type="entry name" value="E2F_WHTH_DNA-bd_dom"/>
</dbReference>
<protein>
    <recommendedName>
        <fullName evidence="7">E2F/DP family winged-helix DNA-binding domain-containing protein</fullName>
    </recommendedName>
</protein>
<comment type="caution">
    <text evidence="8">The sequence shown here is derived from an EMBL/GenBank/DDBJ whole genome shotgun (WGS) entry which is preliminary data.</text>
</comment>
<feature type="region of interest" description="Disordered" evidence="6">
    <location>
        <begin position="178"/>
        <end position="219"/>
    </location>
</feature>
<evidence type="ECO:0000313" key="9">
    <source>
        <dbReference type="Proteomes" id="UP001142055"/>
    </source>
</evidence>
<feature type="domain" description="E2F/DP family winged-helix DNA-binding" evidence="7">
    <location>
        <begin position="224"/>
        <end position="290"/>
    </location>
</feature>
<keyword evidence="5" id="KW-0539">Nucleus</keyword>
<feature type="compositionally biased region" description="Low complexity" evidence="6">
    <location>
        <begin position="724"/>
        <end position="741"/>
    </location>
</feature>
<dbReference type="InterPro" id="IPR036390">
    <property type="entry name" value="WH_DNA-bd_sf"/>
</dbReference>
<dbReference type="SMART" id="SM01372">
    <property type="entry name" value="E2F_TDP"/>
    <property type="match status" value="1"/>
</dbReference>
<proteinExistence type="inferred from homology"/>
<dbReference type="GO" id="GO:0000978">
    <property type="term" value="F:RNA polymerase II cis-regulatory region sequence-specific DNA binding"/>
    <property type="evidence" value="ECO:0007669"/>
    <property type="project" value="InterPro"/>
</dbReference>
<dbReference type="SUPFAM" id="SSF46785">
    <property type="entry name" value="Winged helix' DNA-binding domain"/>
    <property type="match status" value="1"/>
</dbReference>
<evidence type="ECO:0000256" key="3">
    <source>
        <dbReference type="ARBA" id="ARBA00023125"/>
    </source>
</evidence>
<dbReference type="Gene3D" id="6.10.250.540">
    <property type="match status" value="1"/>
</dbReference>
<evidence type="ECO:0000256" key="1">
    <source>
        <dbReference type="ARBA" id="ARBA00010940"/>
    </source>
</evidence>
<dbReference type="GO" id="GO:0090575">
    <property type="term" value="C:RNA polymerase II transcription regulator complex"/>
    <property type="evidence" value="ECO:0007669"/>
    <property type="project" value="TreeGrafter"/>
</dbReference>
<comment type="subcellular location">
    <subcellularLocation>
        <location evidence="5">Nucleus</location>
    </subcellularLocation>
</comment>
<dbReference type="PANTHER" id="PTHR12081:SF18">
    <property type="entry name" value="TRANSCRIPTION FACTOR E2F2-RELATED"/>
    <property type="match status" value="1"/>
</dbReference>
<keyword evidence="9" id="KW-1185">Reference proteome</keyword>
<gene>
    <name evidence="8" type="ORF">RDWZM_006490</name>
</gene>
<feature type="compositionally biased region" description="Polar residues" evidence="6">
    <location>
        <begin position="704"/>
        <end position="717"/>
    </location>
</feature>
<feature type="compositionally biased region" description="Low complexity" evidence="6">
    <location>
        <begin position="680"/>
        <end position="691"/>
    </location>
</feature>
<feature type="compositionally biased region" description="Acidic residues" evidence="6">
    <location>
        <begin position="555"/>
        <end position="573"/>
    </location>
</feature>
<name>A0A9Q0M8K8_BLOTA</name>
<keyword evidence="4 5" id="KW-0804">Transcription</keyword>
<dbReference type="InterPro" id="IPR036388">
    <property type="entry name" value="WH-like_DNA-bd_sf"/>
</dbReference>
<keyword evidence="3 5" id="KW-0238">DNA-binding</keyword>
<evidence type="ECO:0000256" key="2">
    <source>
        <dbReference type="ARBA" id="ARBA00023015"/>
    </source>
</evidence>
<accession>A0A9Q0M8K8</accession>
<comment type="similarity">
    <text evidence="1 5">Belongs to the E2F/DP family.</text>
</comment>
<evidence type="ECO:0000256" key="6">
    <source>
        <dbReference type="SAM" id="MobiDB-lite"/>
    </source>
</evidence>
<dbReference type="GO" id="GO:0046983">
    <property type="term" value="F:protein dimerization activity"/>
    <property type="evidence" value="ECO:0007669"/>
    <property type="project" value="InterPro"/>
</dbReference>
<dbReference type="InterPro" id="IPR032198">
    <property type="entry name" value="E2F_CC-MB"/>
</dbReference>
<sequence>MMPCNVTSVSITTSTETISSTSTPLSITPDQLSDQNERTTLIESLHTSSTDTTKHLPDSIQQPKQGLQLECQATSNSDEINDTIQSILVSMTPETLPKNITEDVPVEECLKHSATVESDAKIESQPSLPFSSPPLIGNVGGNFVPAIISAPNQLKMDIDETPYVDHIGLGSLDSFQQSPQSVISQPAQVDSGTNSQRSSTGSNTNPQRDLETPTNGIGLSLTTRHEKSLGLLTTRFVTLLQESKNGVLDLKIAAEELEVRQKRRIYDITNVLEGIGLIEKKSKNSIQWLGGGPGCNTREVTDRLLSLKDELIELDCKEMELDQHLLWARQSMINIIDDPFNKKNSFVFHHDMTLPSVSPVDQNTLVIQAPTGTSMSVEAFMKQESIKLDEESQDSDSLEALNDNDDGIILDDADVEPVLDKTSINFKSPLALCSFESTTGQNQSKLRNRIASLRRSNGHVNHIHLKSYNGSVNAFVVNQLSDILPDESGQPAYKRIKLDRLQQLIENQRIKYENELSLIKIDNSTENQCSNSIQMEQKRLEETGELANSNNLKDEIEDDDDDDDDEEENDDDVKPDICALKKSIIPSTKGRKSKAKVELDEATKRTTRIRSRGGRGGYSRKARDPVNLVPSRHLSPRRAAQQHLYVSSYRFKSDSNDQENIQLPKKTRKGNKKGSNVQPVESTTDTSTVDEVSIKEEITDENQEILSPSTQSNTNISMDDPDCSSSSNITSSSINNGQQNNRPNIEKRSLVKKKRETIDAISSQGSNSAIVHSECSSSSSQSVTNIQQQDQQYSTPSSGRVPLAPMQVKLDIDDLIVPDIYMPFLRLSPPPSMQDYHFNLANDEGIFDLFL</sequence>
<dbReference type="InterPro" id="IPR015633">
    <property type="entry name" value="E2F"/>
</dbReference>
<dbReference type="Gene3D" id="1.10.10.10">
    <property type="entry name" value="Winged helix-like DNA-binding domain superfamily/Winged helix DNA-binding domain"/>
    <property type="match status" value="1"/>
</dbReference>
<evidence type="ECO:0000256" key="5">
    <source>
        <dbReference type="RuleBase" id="RU003796"/>
    </source>
</evidence>
<feature type="region of interest" description="Disordered" evidence="6">
    <location>
        <begin position="589"/>
        <end position="800"/>
    </location>
</feature>
<organism evidence="8 9">
    <name type="scientific">Blomia tropicalis</name>
    <name type="common">Mite</name>
    <dbReference type="NCBI Taxonomy" id="40697"/>
    <lineage>
        <taxon>Eukaryota</taxon>
        <taxon>Metazoa</taxon>
        <taxon>Ecdysozoa</taxon>
        <taxon>Arthropoda</taxon>
        <taxon>Chelicerata</taxon>
        <taxon>Arachnida</taxon>
        <taxon>Acari</taxon>
        <taxon>Acariformes</taxon>
        <taxon>Sarcoptiformes</taxon>
        <taxon>Astigmata</taxon>
        <taxon>Glycyphagoidea</taxon>
        <taxon>Echimyopodidae</taxon>
        <taxon>Blomia</taxon>
    </lineage>
</organism>
<feature type="compositionally biased region" description="Polar residues" evidence="6">
    <location>
        <begin position="783"/>
        <end position="798"/>
    </location>
</feature>
<feature type="compositionally biased region" description="Low complexity" evidence="6">
    <location>
        <begin position="768"/>
        <end position="782"/>
    </location>
</feature>
<dbReference type="GO" id="GO:0000981">
    <property type="term" value="F:DNA-binding transcription factor activity, RNA polymerase II-specific"/>
    <property type="evidence" value="ECO:0007669"/>
    <property type="project" value="TreeGrafter"/>
</dbReference>
<reference evidence="8" key="1">
    <citation type="submission" date="2022-12" db="EMBL/GenBank/DDBJ databases">
        <title>Genome assemblies of Blomia tropicalis.</title>
        <authorList>
            <person name="Cui Y."/>
        </authorList>
    </citation>
    <scope>NUCLEOTIDE SEQUENCE</scope>
    <source>
        <tissue evidence="8">Adult mites</tissue>
    </source>
</reference>
<feature type="compositionally biased region" description="Low complexity" evidence="6">
    <location>
        <begin position="7"/>
        <end position="28"/>
    </location>
</feature>
<feature type="compositionally biased region" description="Basic and acidic residues" evidence="6">
    <location>
        <begin position="595"/>
        <end position="604"/>
    </location>
</feature>
<dbReference type="Proteomes" id="UP001142055">
    <property type="component" value="Chromosome 2"/>
</dbReference>
<dbReference type="Pfam" id="PF02319">
    <property type="entry name" value="WHD_E2F_TDP"/>
    <property type="match status" value="1"/>
</dbReference>
<feature type="region of interest" description="Disordered" evidence="6">
    <location>
        <begin position="1"/>
        <end position="33"/>
    </location>
</feature>
<dbReference type="Pfam" id="PF16421">
    <property type="entry name" value="E2F_CC-MB"/>
    <property type="match status" value="1"/>
</dbReference>
<dbReference type="EMBL" id="JAPWDV010000002">
    <property type="protein sequence ID" value="KAJ6220678.1"/>
    <property type="molecule type" value="Genomic_DNA"/>
</dbReference>
<dbReference type="AlphaFoldDB" id="A0A9Q0M8K8"/>
<dbReference type="OMA" id="QDYHFNL"/>
<dbReference type="FunFam" id="1.10.10.10:FF:000008">
    <property type="entry name" value="E2F transcription factor 1"/>
    <property type="match status" value="1"/>
</dbReference>
<dbReference type="SUPFAM" id="SSF144074">
    <property type="entry name" value="E2F-DP heterodimerization region"/>
    <property type="match status" value="1"/>
</dbReference>
<evidence type="ECO:0000259" key="7">
    <source>
        <dbReference type="SMART" id="SM01372"/>
    </source>
</evidence>
<evidence type="ECO:0000256" key="4">
    <source>
        <dbReference type="ARBA" id="ARBA00023163"/>
    </source>
</evidence>
<feature type="region of interest" description="Disordered" evidence="6">
    <location>
        <begin position="543"/>
        <end position="575"/>
    </location>
</feature>